<keyword evidence="3" id="KW-1185">Reference proteome</keyword>
<evidence type="ECO:0000313" key="3">
    <source>
        <dbReference type="Proteomes" id="UP000245699"/>
    </source>
</evidence>
<feature type="region of interest" description="Disordered" evidence="1">
    <location>
        <begin position="1167"/>
        <end position="1195"/>
    </location>
</feature>
<feature type="compositionally biased region" description="Basic and acidic residues" evidence="1">
    <location>
        <begin position="299"/>
        <end position="321"/>
    </location>
</feature>
<dbReference type="Proteomes" id="UP000245699">
    <property type="component" value="Unassembled WGS sequence"/>
</dbReference>
<feature type="compositionally biased region" description="Polar residues" evidence="1">
    <location>
        <begin position="741"/>
        <end position="755"/>
    </location>
</feature>
<dbReference type="InterPro" id="IPR019384">
    <property type="entry name" value="FHIP"/>
</dbReference>
<feature type="compositionally biased region" description="Low complexity" evidence="1">
    <location>
        <begin position="1180"/>
        <end position="1192"/>
    </location>
</feature>
<proteinExistence type="predicted"/>
<feature type="compositionally biased region" description="Basic and acidic residues" evidence="1">
    <location>
        <begin position="234"/>
        <end position="248"/>
    </location>
</feature>
<gene>
    <name evidence="2" type="ORF">BB559_003312</name>
</gene>
<protein>
    <recommendedName>
        <fullName evidence="4">Retinoic acid induced 16-like protein</fullName>
    </recommendedName>
</protein>
<name>A0A2T9YM50_9FUNG</name>
<feature type="compositionally biased region" description="Polar residues" evidence="1">
    <location>
        <begin position="187"/>
        <end position="207"/>
    </location>
</feature>
<comment type="caution">
    <text evidence="2">The sequence shown here is derived from an EMBL/GenBank/DDBJ whole genome shotgun (WGS) entry which is preliminary data.</text>
</comment>
<feature type="region of interest" description="Disordered" evidence="1">
    <location>
        <begin position="187"/>
        <end position="248"/>
    </location>
</feature>
<evidence type="ECO:0000313" key="2">
    <source>
        <dbReference type="EMBL" id="PVU93389.1"/>
    </source>
</evidence>
<sequence>MEYFTALAKRISKPKKEIPVGSINLLKFEKSWRYIQKIQAHSHKAMDTYITKTPIPMHLDILNDLLVQEEVRRKDTEDSTAGVCMEFLLKNDVLGNLVRLAIPDLPRGFRSEVMRMIANLVNLLDESFLEHKNVHNPILIIFEYYVHPPLRNGSVVNQLYGFSTNPLNTSIAGSRINIINGYQETENQGSFPNKNYSLSQTETTSDQQNEDPLGPNKLTRLGRRGWTPSNESAQKTKTDREQWERDQLETQEEDFVELMYIVSSKIHGYPSSLGLFFYDRKWEDSVNEPSPSLSISDNGDTHISNEKLPNDKLSSRRSTDIKRKPPRFQFSLFSNLLLYLHRTGKIGDYARTALLFLLELAYPPGTGPKNPSKQDESIKFEKYILDQSEFVSVVSASLVAVYSQLPSRIKLSKNRPSIVPISETEIAVEFQQATESSIHSNERKVKSPDPEIVSTQSTDFRNKLTLFTQILEFIEDVYYRTPSFKIQASVLRNLQNHFMATVLYPGILESLDSDGSSVAIMVYLEHILQAIKHHNFGKLFMNFFNGEPELNKHLFQSNNDNENGLSPASASLQFTIRDLICSNIKPSSSSDAIIAALRLLRTILLKCDLVINLETGSKVKRYSEPDIRKSSISGSTTSDTDKTRNQDIDKNMTGDQTPVSGKQVVNEASASISQTSLEKLQQIINENTIKFSKELFSNSKNQLLFQGFDLYLNDASNKWKNHVCCIESNKKSQSKSSSVSGPTYNEKTVSDMASKQQDKIIDENKNNQTRIKIIESDPLIQSILLLLSKFFNLSSECNLALTGVLTVLVCCPSRTPDGWLAFDINNLFRELISPAWENWITTSKTKSDRLNEFKYKTIGEPNAGNTVNPYNKQAETLNEINLYQNDDSDSDGEVPDYSKLTEKSKSIQTINKVGNLIHKTTQNGKGLEGIKGIDPLQPSNYPDISVNAENVQADSSIFNGVNSGVNAEMPEYIRMQLEQLISSSGLPEFDMEYKLDLSLEKIIESLPSGATQPSFYMVMSELANQVSDLSFQIPYFSQRLKRARNALMGIVEEESDLAYELEEMEKLENSFSSSLLFRDGNVDASINAQMFLAEQGKAGLEFLRDKRSTSIYNTRDPNSDAFSFSDNMRSDFETGDGNTIPQNIAVASNTASVSTTVEPEIVANKTKPIENELLSPKPISRTQSKSSSTKGKQVTDLKIKRTVSIQHNIQGFSVRSVSPTSQLSAIEFSGGGVEQISPKSPKTSNQIRGDTGSEKTGGDEGNPNILHERRNSVKDVNMKELLENIIILQESIKEIIAYMQIRRENGYDDNSIL</sequence>
<accession>A0A2T9YM50</accession>
<reference evidence="2 3" key="1">
    <citation type="journal article" date="2018" name="MBio">
        <title>Comparative Genomics Reveals the Core Gene Toolbox for the Fungus-Insect Symbiosis.</title>
        <authorList>
            <person name="Wang Y."/>
            <person name="Stata M."/>
            <person name="Wang W."/>
            <person name="Stajich J.E."/>
            <person name="White M.M."/>
            <person name="Moncalvo J.M."/>
        </authorList>
    </citation>
    <scope>NUCLEOTIDE SEQUENCE [LARGE SCALE GENOMIC DNA]</scope>
    <source>
        <strain evidence="2 3">AUS-77-4</strain>
    </source>
</reference>
<feature type="compositionally biased region" description="Polar residues" evidence="1">
    <location>
        <begin position="288"/>
        <end position="298"/>
    </location>
</feature>
<feature type="region of interest" description="Disordered" evidence="1">
    <location>
        <begin position="626"/>
        <end position="659"/>
    </location>
</feature>
<dbReference type="PANTHER" id="PTHR21705:SF11">
    <property type="entry name" value="FHIP FAMILY PROTEIN CG3558"/>
    <property type="match status" value="1"/>
</dbReference>
<dbReference type="PANTHER" id="PTHR21705">
    <property type="entry name" value="RAI16 PROTEIN-RELATED"/>
    <property type="match status" value="1"/>
</dbReference>
<feature type="region of interest" description="Disordered" evidence="1">
    <location>
        <begin position="1230"/>
        <end position="1266"/>
    </location>
</feature>
<dbReference type="Pfam" id="PF10257">
    <property type="entry name" value="RAI16-like"/>
    <property type="match status" value="1"/>
</dbReference>
<dbReference type="OrthoDB" id="5350595at2759"/>
<feature type="region of interest" description="Disordered" evidence="1">
    <location>
        <begin position="732"/>
        <end position="755"/>
    </location>
</feature>
<feature type="compositionally biased region" description="Basic and acidic residues" evidence="1">
    <location>
        <begin position="639"/>
        <end position="652"/>
    </location>
</feature>
<evidence type="ECO:0000256" key="1">
    <source>
        <dbReference type="SAM" id="MobiDB-lite"/>
    </source>
</evidence>
<evidence type="ECO:0008006" key="4">
    <source>
        <dbReference type="Google" id="ProtNLM"/>
    </source>
</evidence>
<feature type="region of interest" description="Disordered" evidence="1">
    <location>
        <begin position="288"/>
        <end position="321"/>
    </location>
</feature>
<organism evidence="2 3">
    <name type="scientific">Furculomyces boomerangus</name>
    <dbReference type="NCBI Taxonomy" id="61424"/>
    <lineage>
        <taxon>Eukaryota</taxon>
        <taxon>Fungi</taxon>
        <taxon>Fungi incertae sedis</taxon>
        <taxon>Zoopagomycota</taxon>
        <taxon>Kickxellomycotina</taxon>
        <taxon>Harpellomycetes</taxon>
        <taxon>Harpellales</taxon>
        <taxon>Harpellaceae</taxon>
        <taxon>Furculomyces</taxon>
    </lineage>
</organism>
<dbReference type="EMBL" id="MBFT01000323">
    <property type="protein sequence ID" value="PVU93389.1"/>
    <property type="molecule type" value="Genomic_DNA"/>
</dbReference>
<feature type="compositionally biased region" description="Polar residues" evidence="1">
    <location>
        <begin position="1237"/>
        <end position="1248"/>
    </location>
</feature>